<accession>A0ABU7S717</accession>
<keyword evidence="2" id="KW-1133">Transmembrane helix</keyword>
<keyword evidence="2" id="KW-0472">Membrane</keyword>
<evidence type="ECO:0008006" key="5">
    <source>
        <dbReference type="Google" id="ProtNLM"/>
    </source>
</evidence>
<feature type="compositionally biased region" description="Low complexity" evidence="1">
    <location>
        <begin position="384"/>
        <end position="394"/>
    </location>
</feature>
<evidence type="ECO:0000256" key="2">
    <source>
        <dbReference type="SAM" id="Phobius"/>
    </source>
</evidence>
<feature type="compositionally biased region" description="Basic and acidic residues" evidence="1">
    <location>
        <begin position="403"/>
        <end position="418"/>
    </location>
</feature>
<evidence type="ECO:0000313" key="3">
    <source>
        <dbReference type="EMBL" id="MEE6305652.1"/>
    </source>
</evidence>
<proteinExistence type="predicted"/>
<evidence type="ECO:0000313" key="4">
    <source>
        <dbReference type="Proteomes" id="UP001339911"/>
    </source>
</evidence>
<reference evidence="3 4" key="1">
    <citation type="submission" date="2024-01" db="EMBL/GenBank/DDBJ databases">
        <title>Genome insights into Plantactinospora veratri sp. nov.</title>
        <authorList>
            <person name="Wang L."/>
        </authorList>
    </citation>
    <scope>NUCLEOTIDE SEQUENCE [LARGE SCALE GENOMIC DNA]</scope>
    <source>
        <strain evidence="3 4">NEAU-FHS4</strain>
    </source>
</reference>
<name>A0ABU7S717_9ACTN</name>
<feature type="transmembrane region" description="Helical" evidence="2">
    <location>
        <begin position="21"/>
        <end position="39"/>
    </location>
</feature>
<feature type="compositionally biased region" description="Pro residues" evidence="1">
    <location>
        <begin position="365"/>
        <end position="383"/>
    </location>
</feature>
<evidence type="ECO:0000256" key="1">
    <source>
        <dbReference type="SAM" id="MobiDB-lite"/>
    </source>
</evidence>
<dbReference type="Proteomes" id="UP001339911">
    <property type="component" value="Unassembled WGS sequence"/>
</dbReference>
<protein>
    <recommendedName>
        <fullName evidence="5">Nitrate/nitrite sensing protein domain-containing protein</fullName>
    </recommendedName>
</protein>
<sequence>MTVPAQRSRRAPNRTGTALRVLLAVALLVPVGVLFSSAWRSNDDRLAGTERERHGVEYLRALGQVTLALVDAQSGAVAGRAAAAAALRTAVEQTSAIDVRYGAELRTSERWAGLHAKIEALPDRPPANPQDAWTVYTETTDLLLALYAKVRESSGLIRDPDSDSYHLQDAVAEELPEALVAAGRLADRSVLAAGRPRGDRLRTASELALARADVLSPTADLVDNLRSAVESTASRTLGGNLLSRLDGYQRAVEDLATLTRDSTAPNPIQVGAARASAQLAGSGLATIILTELDILLRERADARANERLVIVGALVLAVLLLLVLAALPVLAARAAARAGRAPAGAGDPAAGGLGPAAGTESGPRPAGPPPVGPPPVGPPPVESPLPVGATLAGPPAGGVPPLPERRPRRPDPAGDPGRRSPLADWQDPIPAGQATQSAAPDSQAPWGRPDAR</sequence>
<dbReference type="RefSeq" id="WP_331206014.1">
    <property type="nucleotide sequence ID" value="NZ_JAZGQL010000001.1"/>
</dbReference>
<comment type="caution">
    <text evidence="3">The sequence shown here is derived from an EMBL/GenBank/DDBJ whole genome shotgun (WGS) entry which is preliminary data.</text>
</comment>
<dbReference type="EMBL" id="JAZGQL010000001">
    <property type="protein sequence ID" value="MEE6305652.1"/>
    <property type="molecule type" value="Genomic_DNA"/>
</dbReference>
<feature type="region of interest" description="Disordered" evidence="1">
    <location>
        <begin position="341"/>
        <end position="452"/>
    </location>
</feature>
<organism evidence="3 4">
    <name type="scientific">Plantactinospora veratri</name>
    <dbReference type="NCBI Taxonomy" id="1436122"/>
    <lineage>
        <taxon>Bacteria</taxon>
        <taxon>Bacillati</taxon>
        <taxon>Actinomycetota</taxon>
        <taxon>Actinomycetes</taxon>
        <taxon>Micromonosporales</taxon>
        <taxon>Micromonosporaceae</taxon>
        <taxon>Plantactinospora</taxon>
    </lineage>
</organism>
<gene>
    <name evidence="3" type="ORF">V1634_02230</name>
</gene>
<keyword evidence="2" id="KW-0812">Transmembrane</keyword>
<feature type="transmembrane region" description="Helical" evidence="2">
    <location>
        <begin position="308"/>
        <end position="331"/>
    </location>
</feature>
<keyword evidence="4" id="KW-1185">Reference proteome</keyword>